<keyword evidence="2" id="KW-0805">Transcription regulation</keyword>
<evidence type="ECO:0000313" key="9">
    <source>
        <dbReference type="Proteomes" id="UP000254040"/>
    </source>
</evidence>
<reference evidence="7 9" key="2">
    <citation type="submission" date="2018-06" db="EMBL/GenBank/DDBJ databases">
        <authorList>
            <consortium name="Pathogen Informatics"/>
            <person name="Doyle S."/>
        </authorList>
    </citation>
    <scope>NUCLEOTIDE SEQUENCE [LARGE SCALE GENOMIC DNA]</scope>
    <source>
        <strain evidence="7 9">NCTC12239</strain>
    </source>
</reference>
<evidence type="ECO:0000313" key="8">
    <source>
        <dbReference type="Proteomes" id="UP000054985"/>
    </source>
</evidence>
<keyword evidence="8" id="KW-1185">Reference proteome</keyword>
<dbReference type="Gene3D" id="3.40.190.10">
    <property type="entry name" value="Periplasmic binding protein-like II"/>
    <property type="match status" value="2"/>
</dbReference>
<dbReference type="SUPFAM" id="SSF46785">
    <property type="entry name" value="Winged helix' DNA-binding domain"/>
    <property type="match status" value="1"/>
</dbReference>
<keyword evidence="3" id="KW-0238">DNA-binding</keyword>
<dbReference type="AlphaFoldDB" id="A0A378JUN2"/>
<evidence type="ECO:0000256" key="1">
    <source>
        <dbReference type="ARBA" id="ARBA00009437"/>
    </source>
</evidence>
<dbReference type="SUPFAM" id="SSF53850">
    <property type="entry name" value="Periplasmic binding protein-like II"/>
    <property type="match status" value="1"/>
</dbReference>
<dbReference type="PRINTS" id="PR00039">
    <property type="entry name" value="HTHLYSR"/>
</dbReference>
<dbReference type="EMBL" id="LNYN01000041">
    <property type="protein sequence ID" value="KTD31194.1"/>
    <property type="molecule type" value="Genomic_DNA"/>
</dbReference>
<keyword evidence="4" id="KW-0804">Transcription</keyword>
<comment type="similarity">
    <text evidence="1">Belongs to the LysR transcriptional regulatory family.</text>
</comment>
<dbReference type="CDD" id="cd05466">
    <property type="entry name" value="PBP2_LTTR_substrate"/>
    <property type="match status" value="1"/>
</dbReference>
<feature type="domain" description="HTH lysR-type" evidence="5">
    <location>
        <begin position="3"/>
        <end position="60"/>
    </location>
</feature>
<dbReference type="InterPro" id="IPR036388">
    <property type="entry name" value="WH-like_DNA-bd_sf"/>
</dbReference>
<gene>
    <name evidence="7" type="primary">cynR</name>
    <name evidence="6" type="synonym">oxyR_3</name>
    <name evidence="6" type="ORF">Lmor_2801</name>
    <name evidence="7" type="ORF">NCTC12239_00065</name>
</gene>
<dbReference type="PANTHER" id="PTHR30126">
    <property type="entry name" value="HTH-TYPE TRANSCRIPTIONAL REGULATOR"/>
    <property type="match status" value="1"/>
</dbReference>
<protein>
    <submittedName>
        <fullName evidence="6">LysR transcriptional regulator</fullName>
    </submittedName>
    <submittedName>
        <fullName evidence="7">Putative Transcriptional regulator, LysR</fullName>
    </submittedName>
</protein>
<evidence type="ECO:0000256" key="2">
    <source>
        <dbReference type="ARBA" id="ARBA00023015"/>
    </source>
</evidence>
<dbReference type="InterPro" id="IPR036390">
    <property type="entry name" value="WH_DNA-bd_sf"/>
</dbReference>
<sequence length="297" mass="33238">MLPSAAELEYFLEVSSTLNLSRASERLGISQPSLSLAIKRLEQSVGTELFIRHKHGVTLTQAGKQLLLQARQLLQHWDDTKSKALSSHQKVQGYFTLGCHSTIAIYMVSGFLADLLEEYSKLEIHLKHDISRKITEQVINLSIDIGIVVNPFKHPDLIIRKICEDEVTFWVGEGTREIQDIHSEKAIILCEPLLTQTQTLLKKAKKSGIPTDRVMTMNSLEVVANLTANGCGIGILPTRVAKSMYPDKLKRIPNAPVYSDEICLIYRNENRNIQAIQTIGSVVKDFFKPDGMANSDN</sequence>
<dbReference type="Gene3D" id="1.10.10.10">
    <property type="entry name" value="Winged helix-like DNA-binding domain superfamily/Winged helix DNA-binding domain"/>
    <property type="match status" value="1"/>
</dbReference>
<dbReference type="GO" id="GO:0003700">
    <property type="term" value="F:DNA-binding transcription factor activity"/>
    <property type="evidence" value="ECO:0007669"/>
    <property type="project" value="InterPro"/>
</dbReference>
<name>A0A378JUN2_9GAMM</name>
<dbReference type="GO" id="GO:0000976">
    <property type="term" value="F:transcription cis-regulatory region binding"/>
    <property type="evidence" value="ECO:0007669"/>
    <property type="project" value="TreeGrafter"/>
</dbReference>
<dbReference type="EMBL" id="UGOG01000001">
    <property type="protein sequence ID" value="STX61162.1"/>
    <property type="molecule type" value="Genomic_DNA"/>
</dbReference>
<evidence type="ECO:0000256" key="3">
    <source>
        <dbReference type="ARBA" id="ARBA00023125"/>
    </source>
</evidence>
<dbReference type="PANTHER" id="PTHR30126:SF40">
    <property type="entry name" value="HTH-TYPE TRANSCRIPTIONAL REGULATOR GLTR"/>
    <property type="match status" value="1"/>
</dbReference>
<dbReference type="Proteomes" id="UP000254040">
    <property type="component" value="Unassembled WGS sequence"/>
</dbReference>
<dbReference type="Pfam" id="PF03466">
    <property type="entry name" value="LysR_substrate"/>
    <property type="match status" value="1"/>
</dbReference>
<proteinExistence type="inferred from homology"/>
<evidence type="ECO:0000256" key="4">
    <source>
        <dbReference type="ARBA" id="ARBA00023163"/>
    </source>
</evidence>
<organism evidence="7 9">
    <name type="scientific">Legionella moravica</name>
    <dbReference type="NCBI Taxonomy" id="39962"/>
    <lineage>
        <taxon>Bacteria</taxon>
        <taxon>Pseudomonadati</taxon>
        <taxon>Pseudomonadota</taxon>
        <taxon>Gammaproteobacteria</taxon>
        <taxon>Legionellales</taxon>
        <taxon>Legionellaceae</taxon>
        <taxon>Legionella</taxon>
    </lineage>
</organism>
<dbReference type="PROSITE" id="PS50931">
    <property type="entry name" value="HTH_LYSR"/>
    <property type="match status" value="1"/>
</dbReference>
<evidence type="ECO:0000313" key="7">
    <source>
        <dbReference type="EMBL" id="STX61162.1"/>
    </source>
</evidence>
<dbReference type="InterPro" id="IPR005119">
    <property type="entry name" value="LysR_subst-bd"/>
</dbReference>
<evidence type="ECO:0000259" key="5">
    <source>
        <dbReference type="PROSITE" id="PS50931"/>
    </source>
</evidence>
<accession>A0A378JUN2</accession>
<dbReference type="STRING" id="39962.Lmor_2801"/>
<dbReference type="InterPro" id="IPR000847">
    <property type="entry name" value="LysR_HTH_N"/>
</dbReference>
<dbReference type="FunFam" id="1.10.10.10:FF:000001">
    <property type="entry name" value="LysR family transcriptional regulator"/>
    <property type="match status" value="1"/>
</dbReference>
<dbReference type="RefSeq" id="WP_051190644.1">
    <property type="nucleotide sequence ID" value="NZ_CAAAJG010000064.1"/>
</dbReference>
<dbReference type="Proteomes" id="UP000054985">
    <property type="component" value="Unassembled WGS sequence"/>
</dbReference>
<reference evidence="6 8" key="1">
    <citation type="submission" date="2015-11" db="EMBL/GenBank/DDBJ databases">
        <title>Genomic analysis of 38 Legionella species identifies large and diverse effector repertoires.</title>
        <authorList>
            <person name="Burstein D."/>
            <person name="Amaro F."/>
            <person name="Zusman T."/>
            <person name="Lifshitz Z."/>
            <person name="Cohen O."/>
            <person name="Gilbert J.A."/>
            <person name="Pupko T."/>
            <person name="Shuman H.A."/>
            <person name="Segal G."/>
        </authorList>
    </citation>
    <scope>NUCLEOTIDE SEQUENCE [LARGE SCALE GENOMIC DNA]</scope>
    <source>
        <strain evidence="6 8">ATCC 43877</strain>
    </source>
</reference>
<evidence type="ECO:0000313" key="6">
    <source>
        <dbReference type="EMBL" id="KTD31194.1"/>
    </source>
</evidence>
<dbReference type="Pfam" id="PF00126">
    <property type="entry name" value="HTH_1"/>
    <property type="match status" value="1"/>
</dbReference>
<dbReference type="OrthoDB" id="646694at2"/>